<feature type="compositionally biased region" description="Low complexity" evidence="2">
    <location>
        <begin position="14"/>
        <end position="35"/>
    </location>
</feature>
<feature type="compositionally biased region" description="Low complexity" evidence="2">
    <location>
        <begin position="179"/>
        <end position="191"/>
    </location>
</feature>
<dbReference type="Proteomes" id="UP000799764">
    <property type="component" value="Unassembled WGS sequence"/>
</dbReference>
<dbReference type="EMBL" id="MU001502">
    <property type="protein sequence ID" value="KAF2443810.1"/>
    <property type="molecule type" value="Genomic_DNA"/>
</dbReference>
<keyword evidence="4" id="KW-1185">Reference proteome</keyword>
<proteinExistence type="predicted"/>
<comment type="caution">
    <text evidence="3">The sequence shown here is derived from an EMBL/GenBank/DDBJ whole genome shotgun (WGS) entry which is preliminary data.</text>
</comment>
<evidence type="ECO:0000256" key="1">
    <source>
        <dbReference type="SAM" id="Coils"/>
    </source>
</evidence>
<keyword evidence="1" id="KW-0175">Coiled coil</keyword>
<gene>
    <name evidence="3" type="ORF">P171DRAFT_473980</name>
</gene>
<protein>
    <submittedName>
        <fullName evidence="3">Uncharacterized protein</fullName>
    </submittedName>
</protein>
<sequence>MAQRGNPPPPTPFANPAASAAAQGVPTPFQATPAAPAAPFPAAPVALFQPAPAASRAPPSPFDHRAVEAYMVTMGNTKASQFCLNCGQHADAEHRANHAHCTGTCWRCGRPGTAHGGLVCPTWDGAQSQSWWQRRLDVPRRVMFSWQETGILQNIQFAAPPLPPVNRGQSLASLRDSSRSQSTVRQSRGRQPPQQVAQQSITSMAPPPLPQPAPSSGRSRGHGRGSTMGNSQTVQSGRINKDRSRIPQNSYATRFDYGGYMQQQQQQQQQQQLQLQQQQLQLQQQRQQQQLTVLATMLAASQDGSNGVARTPGPPALTHADPARGFTSADPALGPYGVVSTPGPLALTHADPARGSTGADPALGPYGVASTPKP</sequence>
<feature type="compositionally biased region" description="Polar residues" evidence="2">
    <location>
        <begin position="192"/>
        <end position="203"/>
    </location>
</feature>
<name>A0A9P4UB29_9PLEO</name>
<feature type="compositionally biased region" description="Pro residues" evidence="2">
    <location>
        <begin position="1"/>
        <end position="13"/>
    </location>
</feature>
<feature type="region of interest" description="Disordered" evidence="2">
    <location>
        <begin position="159"/>
        <end position="248"/>
    </location>
</feature>
<reference evidence="3" key="1">
    <citation type="journal article" date="2020" name="Stud. Mycol.">
        <title>101 Dothideomycetes genomes: a test case for predicting lifestyles and emergence of pathogens.</title>
        <authorList>
            <person name="Haridas S."/>
            <person name="Albert R."/>
            <person name="Binder M."/>
            <person name="Bloem J."/>
            <person name="Labutti K."/>
            <person name="Salamov A."/>
            <person name="Andreopoulos B."/>
            <person name="Baker S."/>
            <person name="Barry K."/>
            <person name="Bills G."/>
            <person name="Bluhm B."/>
            <person name="Cannon C."/>
            <person name="Castanera R."/>
            <person name="Culley D."/>
            <person name="Daum C."/>
            <person name="Ezra D."/>
            <person name="Gonzalez J."/>
            <person name="Henrissat B."/>
            <person name="Kuo A."/>
            <person name="Liang C."/>
            <person name="Lipzen A."/>
            <person name="Lutzoni F."/>
            <person name="Magnuson J."/>
            <person name="Mondo S."/>
            <person name="Nolan M."/>
            <person name="Ohm R."/>
            <person name="Pangilinan J."/>
            <person name="Park H.-J."/>
            <person name="Ramirez L."/>
            <person name="Alfaro M."/>
            <person name="Sun H."/>
            <person name="Tritt A."/>
            <person name="Yoshinaga Y."/>
            <person name="Zwiers L.-H."/>
            <person name="Turgeon B."/>
            <person name="Goodwin S."/>
            <person name="Spatafora J."/>
            <person name="Crous P."/>
            <person name="Grigoriev I."/>
        </authorList>
    </citation>
    <scope>NUCLEOTIDE SEQUENCE</scope>
    <source>
        <strain evidence="3">CBS 690.94</strain>
    </source>
</reference>
<feature type="coiled-coil region" evidence="1">
    <location>
        <begin position="261"/>
        <end position="290"/>
    </location>
</feature>
<evidence type="ECO:0000256" key="2">
    <source>
        <dbReference type="SAM" id="MobiDB-lite"/>
    </source>
</evidence>
<dbReference type="AlphaFoldDB" id="A0A9P4UB29"/>
<feature type="compositionally biased region" description="Polar residues" evidence="2">
    <location>
        <begin position="227"/>
        <end position="238"/>
    </location>
</feature>
<organism evidence="3 4">
    <name type="scientific">Karstenula rhodostoma CBS 690.94</name>
    <dbReference type="NCBI Taxonomy" id="1392251"/>
    <lineage>
        <taxon>Eukaryota</taxon>
        <taxon>Fungi</taxon>
        <taxon>Dikarya</taxon>
        <taxon>Ascomycota</taxon>
        <taxon>Pezizomycotina</taxon>
        <taxon>Dothideomycetes</taxon>
        <taxon>Pleosporomycetidae</taxon>
        <taxon>Pleosporales</taxon>
        <taxon>Massarineae</taxon>
        <taxon>Didymosphaeriaceae</taxon>
        <taxon>Karstenula</taxon>
    </lineage>
</organism>
<feature type="region of interest" description="Disordered" evidence="2">
    <location>
        <begin position="1"/>
        <end position="36"/>
    </location>
</feature>
<evidence type="ECO:0000313" key="4">
    <source>
        <dbReference type="Proteomes" id="UP000799764"/>
    </source>
</evidence>
<evidence type="ECO:0000313" key="3">
    <source>
        <dbReference type="EMBL" id="KAF2443810.1"/>
    </source>
</evidence>
<feature type="region of interest" description="Disordered" evidence="2">
    <location>
        <begin position="314"/>
        <end position="374"/>
    </location>
</feature>
<accession>A0A9P4UB29</accession>